<dbReference type="EMBL" id="BNAV01000002">
    <property type="protein sequence ID" value="GHF43258.1"/>
    <property type="molecule type" value="Genomic_DNA"/>
</dbReference>
<protein>
    <submittedName>
        <fullName evidence="2">Alpha/beta hydrolase</fullName>
    </submittedName>
</protein>
<gene>
    <name evidence="2" type="ORF">GCM10017566_15130</name>
</gene>
<reference evidence="2" key="1">
    <citation type="journal article" date="2014" name="Int. J. Syst. Evol. Microbiol.">
        <title>Complete genome sequence of Corynebacterium casei LMG S-19264T (=DSM 44701T), isolated from a smear-ripened cheese.</title>
        <authorList>
            <consortium name="US DOE Joint Genome Institute (JGI-PGF)"/>
            <person name="Walter F."/>
            <person name="Albersmeier A."/>
            <person name="Kalinowski J."/>
            <person name="Ruckert C."/>
        </authorList>
    </citation>
    <scope>NUCLEOTIDE SEQUENCE</scope>
    <source>
        <strain evidence="2">CGMCC 4.7679</strain>
    </source>
</reference>
<sequence length="246" mass="26222">MTPHFEDFGSGRPFLLLHGGAGPVSVASFGAHLAERRPARVLVPTHPGFNGTPRPDDIADAQALAQLYADLLEEQDLTDVTVVGNSLGGWIAAEMALLNSPRVAGVVIMNGVGITVPGHPIADFFSLTLPEVAELSYHEPDRFRIDPSTFTDAQKAAMAANRETLAVYAGKGMEDPTLAGRLAAVTVPTLVLWGQSDRMVDPDYGRAFAEAIPTATYRPLEGTGHLPQLETPDLALDAVWEFAAQL</sequence>
<dbReference type="InterPro" id="IPR029058">
    <property type="entry name" value="AB_hydrolase_fold"/>
</dbReference>
<dbReference type="RefSeq" id="WP_145937762.1">
    <property type="nucleotide sequence ID" value="NZ_BNAV01000002.1"/>
</dbReference>
<keyword evidence="3" id="KW-1185">Reference proteome</keyword>
<dbReference type="SUPFAM" id="SSF53474">
    <property type="entry name" value="alpha/beta-Hydrolases"/>
    <property type="match status" value="1"/>
</dbReference>
<dbReference type="Pfam" id="PF12697">
    <property type="entry name" value="Abhydrolase_6"/>
    <property type="match status" value="1"/>
</dbReference>
<proteinExistence type="predicted"/>
<dbReference type="Proteomes" id="UP000658656">
    <property type="component" value="Unassembled WGS sequence"/>
</dbReference>
<dbReference type="PANTHER" id="PTHR43689:SF8">
    <property type="entry name" value="ALPHA_BETA-HYDROLASES SUPERFAMILY PROTEIN"/>
    <property type="match status" value="1"/>
</dbReference>
<evidence type="ECO:0000259" key="1">
    <source>
        <dbReference type="Pfam" id="PF12697"/>
    </source>
</evidence>
<organism evidence="2 3">
    <name type="scientific">Amycolatopsis bartoniae</name>
    <dbReference type="NCBI Taxonomy" id="941986"/>
    <lineage>
        <taxon>Bacteria</taxon>
        <taxon>Bacillati</taxon>
        <taxon>Actinomycetota</taxon>
        <taxon>Actinomycetes</taxon>
        <taxon>Pseudonocardiales</taxon>
        <taxon>Pseudonocardiaceae</taxon>
        <taxon>Amycolatopsis</taxon>
    </lineage>
</organism>
<reference evidence="2" key="2">
    <citation type="submission" date="2020-09" db="EMBL/GenBank/DDBJ databases">
        <authorList>
            <person name="Sun Q."/>
            <person name="Zhou Y."/>
        </authorList>
    </citation>
    <scope>NUCLEOTIDE SEQUENCE</scope>
    <source>
        <strain evidence="2">CGMCC 4.7679</strain>
    </source>
</reference>
<evidence type="ECO:0000313" key="3">
    <source>
        <dbReference type="Proteomes" id="UP000658656"/>
    </source>
</evidence>
<dbReference type="InterPro" id="IPR000073">
    <property type="entry name" value="AB_hydrolase_1"/>
</dbReference>
<dbReference type="PRINTS" id="PR00111">
    <property type="entry name" value="ABHYDROLASE"/>
</dbReference>
<keyword evidence="2" id="KW-0378">Hydrolase</keyword>
<accession>A0A8H9IQ14</accession>
<evidence type="ECO:0000313" key="2">
    <source>
        <dbReference type="EMBL" id="GHF43258.1"/>
    </source>
</evidence>
<comment type="caution">
    <text evidence="2">The sequence shown here is derived from an EMBL/GenBank/DDBJ whole genome shotgun (WGS) entry which is preliminary data.</text>
</comment>
<name>A0A8H9IQ14_9PSEU</name>
<dbReference type="Gene3D" id="3.40.50.1820">
    <property type="entry name" value="alpha/beta hydrolase"/>
    <property type="match status" value="1"/>
</dbReference>
<dbReference type="PANTHER" id="PTHR43689">
    <property type="entry name" value="HYDROLASE"/>
    <property type="match status" value="1"/>
</dbReference>
<dbReference type="AlphaFoldDB" id="A0A8H9IQ14"/>
<dbReference type="OrthoDB" id="3249793at2"/>
<dbReference type="GO" id="GO:0016787">
    <property type="term" value="F:hydrolase activity"/>
    <property type="evidence" value="ECO:0007669"/>
    <property type="project" value="UniProtKB-KW"/>
</dbReference>
<feature type="domain" description="AB hydrolase-1" evidence="1">
    <location>
        <begin position="15"/>
        <end position="234"/>
    </location>
</feature>